<evidence type="ECO:0000313" key="4">
    <source>
        <dbReference type="EMBL" id="ERN05452.1"/>
    </source>
</evidence>
<dbReference type="PANTHER" id="PTHR47939">
    <property type="entry name" value="MEMBRANE-ASSOCIATED SALT-INDUCIBLE PROTEIN-LIKE"/>
    <property type="match status" value="1"/>
</dbReference>
<name>W1P6E3_AMBTC</name>
<evidence type="ECO:0000256" key="2">
    <source>
        <dbReference type="ARBA" id="ARBA00022737"/>
    </source>
</evidence>
<dbReference type="Proteomes" id="UP000017836">
    <property type="component" value="Unassembled WGS sequence"/>
</dbReference>
<dbReference type="HOGENOM" id="CLU_1899018_0_0_1"/>
<evidence type="ECO:0000256" key="3">
    <source>
        <dbReference type="PROSITE-ProRule" id="PRU00708"/>
    </source>
</evidence>
<gene>
    <name evidence="4" type="ORF">AMTR_s00007p00245600</name>
</gene>
<keyword evidence="2" id="KW-0677">Repeat</keyword>
<dbReference type="Gramene" id="ERN05452">
    <property type="protein sequence ID" value="ERN05452"/>
    <property type="gene ID" value="AMTR_s00007p00245600"/>
</dbReference>
<sequence length="134" mass="14726">MRTDGGLEDASSLFKGMLKSSIKPSLSTCNILLGSFKRPDEALSLYKTIVGAGISPDIQMLHTLVKCFGQFQRTHLTLGVIGLIQKLGYPLSVILLTMVMKGLCNEGRVARAIELFHGMESYKLVPDIYTFNTD</sequence>
<comment type="similarity">
    <text evidence="1">Belongs to the PPR family. P subfamily.</text>
</comment>
<dbReference type="AlphaFoldDB" id="W1P6E3"/>
<dbReference type="eggNOG" id="KOG4197">
    <property type="taxonomic scope" value="Eukaryota"/>
</dbReference>
<keyword evidence="5" id="KW-1185">Reference proteome</keyword>
<dbReference type="Pfam" id="PF13041">
    <property type="entry name" value="PPR_2"/>
    <property type="match status" value="1"/>
</dbReference>
<proteinExistence type="inferred from homology"/>
<accession>W1P6E3</accession>
<dbReference type="PANTHER" id="PTHR47939:SF13">
    <property type="entry name" value="OS03G0201400 PROTEIN"/>
    <property type="match status" value="1"/>
</dbReference>
<dbReference type="Gene3D" id="1.25.40.10">
    <property type="entry name" value="Tetratricopeptide repeat domain"/>
    <property type="match status" value="2"/>
</dbReference>
<dbReference type="PROSITE" id="PS51375">
    <property type="entry name" value="PPR"/>
    <property type="match status" value="1"/>
</dbReference>
<evidence type="ECO:0000256" key="1">
    <source>
        <dbReference type="ARBA" id="ARBA00007626"/>
    </source>
</evidence>
<dbReference type="InterPro" id="IPR050667">
    <property type="entry name" value="PPR-containing_protein"/>
</dbReference>
<dbReference type="EMBL" id="KI394011">
    <property type="protein sequence ID" value="ERN05452.1"/>
    <property type="molecule type" value="Genomic_DNA"/>
</dbReference>
<dbReference type="NCBIfam" id="TIGR00756">
    <property type="entry name" value="PPR"/>
    <property type="match status" value="1"/>
</dbReference>
<reference evidence="5" key="1">
    <citation type="journal article" date="2013" name="Science">
        <title>The Amborella genome and the evolution of flowering plants.</title>
        <authorList>
            <consortium name="Amborella Genome Project"/>
        </authorList>
    </citation>
    <scope>NUCLEOTIDE SEQUENCE [LARGE SCALE GENOMIC DNA]</scope>
</reference>
<evidence type="ECO:0008006" key="6">
    <source>
        <dbReference type="Google" id="ProtNLM"/>
    </source>
</evidence>
<dbReference type="InterPro" id="IPR011990">
    <property type="entry name" value="TPR-like_helical_dom_sf"/>
</dbReference>
<protein>
    <recommendedName>
        <fullName evidence="6">Pentacotripeptide-repeat region of PRORP domain-containing protein</fullName>
    </recommendedName>
</protein>
<evidence type="ECO:0000313" key="5">
    <source>
        <dbReference type="Proteomes" id="UP000017836"/>
    </source>
</evidence>
<dbReference type="InterPro" id="IPR002885">
    <property type="entry name" value="PPR_rpt"/>
</dbReference>
<feature type="repeat" description="PPR" evidence="3">
    <location>
        <begin position="92"/>
        <end position="126"/>
    </location>
</feature>
<organism evidence="4 5">
    <name type="scientific">Amborella trichopoda</name>
    <dbReference type="NCBI Taxonomy" id="13333"/>
    <lineage>
        <taxon>Eukaryota</taxon>
        <taxon>Viridiplantae</taxon>
        <taxon>Streptophyta</taxon>
        <taxon>Embryophyta</taxon>
        <taxon>Tracheophyta</taxon>
        <taxon>Spermatophyta</taxon>
        <taxon>Magnoliopsida</taxon>
        <taxon>Amborellales</taxon>
        <taxon>Amborellaceae</taxon>
        <taxon>Amborella</taxon>
    </lineage>
</organism>